<dbReference type="RefSeq" id="WP_198880012.1">
    <property type="nucleotide sequence ID" value="NZ_JAEKJA010000001.1"/>
</dbReference>
<evidence type="ECO:0000256" key="4">
    <source>
        <dbReference type="ARBA" id="ARBA00022723"/>
    </source>
</evidence>
<evidence type="ECO:0000256" key="8">
    <source>
        <dbReference type="ARBA" id="ARBA00023014"/>
    </source>
</evidence>
<dbReference type="SMART" id="SM00987">
    <property type="entry name" value="UreE_C"/>
    <property type="match status" value="1"/>
</dbReference>
<dbReference type="Proteomes" id="UP000609531">
    <property type="component" value="Unassembled WGS sequence"/>
</dbReference>
<dbReference type="NCBIfam" id="TIGR03915">
    <property type="entry name" value="SAM_7_link_chp"/>
    <property type="match status" value="1"/>
</dbReference>
<evidence type="ECO:0000256" key="9">
    <source>
        <dbReference type="ARBA" id="ARBA00023204"/>
    </source>
</evidence>
<proteinExistence type="inferred from homology"/>
<keyword evidence="8" id="KW-0411">Iron-sulfur</keyword>
<dbReference type="GO" id="GO:0046872">
    <property type="term" value="F:metal ion binding"/>
    <property type="evidence" value="ECO:0007669"/>
    <property type="project" value="UniProtKB-KW"/>
</dbReference>
<dbReference type="EMBL" id="JAEKJA010000001">
    <property type="protein sequence ID" value="MBJ3774109.1"/>
    <property type="molecule type" value="Genomic_DNA"/>
</dbReference>
<dbReference type="PANTHER" id="PTHR33693">
    <property type="entry name" value="TYPE-5 URACIL-DNA GLYCOSYLASE"/>
    <property type="match status" value="1"/>
</dbReference>
<evidence type="ECO:0000256" key="5">
    <source>
        <dbReference type="ARBA" id="ARBA00022763"/>
    </source>
</evidence>
<evidence type="ECO:0000256" key="10">
    <source>
        <dbReference type="SAM" id="MobiDB-lite"/>
    </source>
</evidence>
<dbReference type="AlphaFoldDB" id="A0A934ICP8"/>
<dbReference type="GO" id="GO:0097506">
    <property type="term" value="F:deaminated base DNA N-glycosylase activity"/>
    <property type="evidence" value="ECO:0007669"/>
    <property type="project" value="UniProtKB-ARBA"/>
</dbReference>
<dbReference type="InterPro" id="IPR036895">
    <property type="entry name" value="Uracil-DNA_glycosylase-like_sf"/>
</dbReference>
<evidence type="ECO:0000313" key="13">
    <source>
        <dbReference type="Proteomes" id="UP000609531"/>
    </source>
</evidence>
<keyword evidence="4" id="KW-0479">Metal-binding</keyword>
<keyword evidence="5" id="KW-0227">DNA damage</keyword>
<feature type="domain" description="Uracil-DNA glycosylase-like" evidence="11">
    <location>
        <begin position="321"/>
        <end position="481"/>
    </location>
</feature>
<keyword evidence="7" id="KW-0408">Iron</keyword>
<evidence type="ECO:0000256" key="3">
    <source>
        <dbReference type="ARBA" id="ARBA00022485"/>
    </source>
</evidence>
<dbReference type="Pfam" id="PF13566">
    <property type="entry name" value="DUF4130"/>
    <property type="match status" value="1"/>
</dbReference>
<dbReference type="Gene3D" id="3.40.470.10">
    <property type="entry name" value="Uracil-DNA glycosylase-like domain"/>
    <property type="match status" value="1"/>
</dbReference>
<feature type="compositionally biased region" description="Low complexity" evidence="10">
    <location>
        <begin position="264"/>
        <end position="276"/>
    </location>
</feature>
<dbReference type="InterPro" id="IPR051536">
    <property type="entry name" value="UDG_Type-4/5"/>
</dbReference>
<dbReference type="GO" id="GO:0051539">
    <property type="term" value="F:4 iron, 4 sulfur cluster binding"/>
    <property type="evidence" value="ECO:0007669"/>
    <property type="project" value="UniProtKB-KW"/>
</dbReference>
<reference evidence="12" key="1">
    <citation type="submission" date="2020-12" db="EMBL/GenBank/DDBJ databases">
        <title>Bacterial taxonomy.</title>
        <authorList>
            <person name="Pan X."/>
        </authorList>
    </citation>
    <scope>NUCLEOTIDE SEQUENCE</scope>
    <source>
        <strain evidence="12">B2012</strain>
    </source>
</reference>
<gene>
    <name evidence="12" type="ORF">JCR33_00305</name>
</gene>
<evidence type="ECO:0000259" key="11">
    <source>
        <dbReference type="SMART" id="SM00986"/>
    </source>
</evidence>
<evidence type="ECO:0000313" key="12">
    <source>
        <dbReference type="EMBL" id="MBJ3774109.1"/>
    </source>
</evidence>
<comment type="similarity">
    <text evidence="1">Belongs to the uracil-DNA glycosylase (UDG) superfamily. Type 4 (UDGa) family.</text>
</comment>
<dbReference type="InterPro" id="IPR023875">
    <property type="entry name" value="DNA_repair_put"/>
</dbReference>
<organism evidence="12 13">
    <name type="scientific">Acuticoccus mangrovi</name>
    <dbReference type="NCBI Taxonomy" id="2796142"/>
    <lineage>
        <taxon>Bacteria</taxon>
        <taxon>Pseudomonadati</taxon>
        <taxon>Pseudomonadota</taxon>
        <taxon>Alphaproteobacteria</taxon>
        <taxon>Hyphomicrobiales</taxon>
        <taxon>Amorphaceae</taxon>
        <taxon>Acuticoccus</taxon>
    </lineage>
</organism>
<comment type="caution">
    <text evidence="12">The sequence shown here is derived from an EMBL/GenBank/DDBJ whole genome shotgun (WGS) entry which is preliminary data.</text>
</comment>
<dbReference type="CDD" id="cd10030">
    <property type="entry name" value="UDG-F4_TTUDGA_SPO1dp_like"/>
    <property type="match status" value="1"/>
</dbReference>
<protein>
    <recommendedName>
        <fullName evidence="2">Type-4 uracil-DNA glycosylase</fullName>
    </recommendedName>
</protein>
<keyword evidence="13" id="KW-1185">Reference proteome</keyword>
<dbReference type="Pfam" id="PF03167">
    <property type="entry name" value="UDG"/>
    <property type="match status" value="1"/>
</dbReference>
<evidence type="ECO:0000256" key="6">
    <source>
        <dbReference type="ARBA" id="ARBA00022801"/>
    </source>
</evidence>
<keyword evidence="6" id="KW-0378">Hydrolase</keyword>
<dbReference type="SMART" id="SM00986">
    <property type="entry name" value="UDG"/>
    <property type="match status" value="1"/>
</dbReference>
<keyword evidence="3" id="KW-0004">4Fe-4S</keyword>
<evidence type="ECO:0000256" key="2">
    <source>
        <dbReference type="ARBA" id="ARBA00019403"/>
    </source>
</evidence>
<sequence length="494" mass="54809">MNRYGHIVRLEHPADFETFRRMARRLVAAGISSHRVLWTTRDDAQGVLATMVPAQTLPEPSATDAPRAPRRFVELARLVACHSAADRYILLHRLLERFQKEPRLLSIATDADVARATTLAQNVRRCAHKMKAFVRFRTTRDRDGAERFVAWFEPEHHVLDLVADFFVGRFAAMRWSIVTPERSAHWDGATLIVAGGASREIAPDGDIHEDLWRTYFGAIFNPARLNVRAMTSEMPKRYWTNLPEAALIQPLIRQATARAGAMMAAPATAPARSTRPARARREAESRSRSLAANINSLDDIAEAAAGCTRCPLYRDATQVVMGEGRPGAAIMFVGEQPGDQEDLAGRPFVGPAGRLLNRALQDAGIERADTFVTNAVKHFKFEVRGKRRIHKSPNAGEIEHCRVWLDHERRLVRPKVTVALGASAARTLAGHPLAVGRNRGTPLTWADGSAGFLTVHPSALLRLADAEAKRAEYRHFVDDLAAVRTMIATVTPKH</sequence>
<dbReference type="GO" id="GO:0006281">
    <property type="term" value="P:DNA repair"/>
    <property type="evidence" value="ECO:0007669"/>
    <property type="project" value="UniProtKB-KW"/>
</dbReference>
<dbReference type="InterPro" id="IPR025404">
    <property type="entry name" value="DUF4130"/>
</dbReference>
<name>A0A934ICP8_9HYPH</name>
<dbReference type="SUPFAM" id="SSF52141">
    <property type="entry name" value="Uracil-DNA glycosylase-like"/>
    <property type="match status" value="1"/>
</dbReference>
<dbReference type="PANTHER" id="PTHR33693:SF9">
    <property type="entry name" value="TYPE-4 URACIL-DNA GLYCOSYLASE"/>
    <property type="match status" value="1"/>
</dbReference>
<dbReference type="NCBIfam" id="TIGR03914">
    <property type="entry name" value="UDG_fam_dom"/>
    <property type="match status" value="1"/>
</dbReference>
<dbReference type="InterPro" id="IPR005273">
    <property type="entry name" value="Ura-DNA_glyco_family4"/>
</dbReference>
<feature type="region of interest" description="Disordered" evidence="10">
    <location>
        <begin position="264"/>
        <end position="287"/>
    </location>
</feature>
<evidence type="ECO:0000256" key="1">
    <source>
        <dbReference type="ARBA" id="ARBA00006521"/>
    </source>
</evidence>
<keyword evidence="9" id="KW-0234">DNA repair</keyword>
<evidence type="ECO:0000256" key="7">
    <source>
        <dbReference type="ARBA" id="ARBA00023004"/>
    </source>
</evidence>
<dbReference type="InterPro" id="IPR005122">
    <property type="entry name" value="Uracil-DNA_glycosylase-like"/>
</dbReference>
<accession>A0A934ICP8</accession>